<dbReference type="Gene3D" id="3.40.50.1000">
    <property type="entry name" value="HAD superfamily/HAD-like"/>
    <property type="match status" value="1"/>
</dbReference>
<dbReference type="PANTHER" id="PTHR12083">
    <property type="entry name" value="BIFUNCTIONAL POLYNUCLEOTIDE PHOSPHATASE/KINASE"/>
    <property type="match status" value="1"/>
</dbReference>
<dbReference type="InterPro" id="IPR013954">
    <property type="entry name" value="PNK3P"/>
</dbReference>
<dbReference type="EMBL" id="CAFZ01000101">
    <property type="protein sequence ID" value="CCA70959.1"/>
    <property type="molecule type" value="Genomic_DNA"/>
</dbReference>
<dbReference type="STRING" id="1109443.G4TI16"/>
<dbReference type="GO" id="GO:0003690">
    <property type="term" value="F:double-stranded DNA binding"/>
    <property type="evidence" value="ECO:0007669"/>
    <property type="project" value="TreeGrafter"/>
</dbReference>
<name>G4TI16_SERID</name>
<dbReference type="AlphaFoldDB" id="G4TI16"/>
<organism evidence="1 2">
    <name type="scientific">Serendipita indica (strain DSM 11827)</name>
    <name type="common">Root endophyte fungus</name>
    <name type="synonym">Piriformospora indica</name>
    <dbReference type="NCBI Taxonomy" id="1109443"/>
    <lineage>
        <taxon>Eukaryota</taxon>
        <taxon>Fungi</taxon>
        <taxon>Dikarya</taxon>
        <taxon>Basidiomycota</taxon>
        <taxon>Agaricomycotina</taxon>
        <taxon>Agaricomycetes</taxon>
        <taxon>Sebacinales</taxon>
        <taxon>Serendipitaceae</taxon>
        <taxon>Serendipita</taxon>
    </lineage>
</organism>
<protein>
    <submittedName>
        <fullName evidence="1">Related to bifunctional polynucleotide phosphatase/kinase</fullName>
    </submittedName>
</protein>
<dbReference type="eggNOG" id="KOG2134">
    <property type="taxonomic scope" value="Eukaryota"/>
</dbReference>
<dbReference type="NCBIfam" id="TIGR01662">
    <property type="entry name" value="HAD-SF-IIIA"/>
    <property type="match status" value="1"/>
</dbReference>
<evidence type="ECO:0000313" key="2">
    <source>
        <dbReference type="Proteomes" id="UP000007148"/>
    </source>
</evidence>
<reference evidence="1 2" key="1">
    <citation type="journal article" date="2011" name="PLoS Pathog.">
        <title>Endophytic Life Strategies Decoded by Genome and Transcriptome Analyses of the Mutualistic Root Symbiont Piriformospora indica.</title>
        <authorList>
            <person name="Zuccaro A."/>
            <person name="Lahrmann U."/>
            <person name="Guldener U."/>
            <person name="Langen G."/>
            <person name="Pfiffi S."/>
            <person name="Biedenkopf D."/>
            <person name="Wong P."/>
            <person name="Samans B."/>
            <person name="Grimm C."/>
            <person name="Basiewicz M."/>
            <person name="Murat C."/>
            <person name="Martin F."/>
            <person name="Kogel K.H."/>
        </authorList>
    </citation>
    <scope>NUCLEOTIDE SEQUENCE [LARGE SCALE GENOMIC DNA]</scope>
    <source>
        <strain evidence="1 2">DSM 11827</strain>
    </source>
</reference>
<dbReference type="InterPro" id="IPR006551">
    <property type="entry name" value="Polynucleotide_phosphatase"/>
</dbReference>
<accession>G4TI16</accession>
<dbReference type="InterPro" id="IPR006549">
    <property type="entry name" value="HAD-SF_hydro_IIIA"/>
</dbReference>
<comment type="caution">
    <text evidence="1">The sequence shown here is derived from an EMBL/GenBank/DDBJ whole genome shotgun (WGS) entry which is preliminary data.</text>
</comment>
<dbReference type="SUPFAM" id="SSF56784">
    <property type="entry name" value="HAD-like"/>
    <property type="match status" value="1"/>
</dbReference>
<dbReference type="InterPro" id="IPR036412">
    <property type="entry name" value="HAD-like_sf"/>
</dbReference>
<dbReference type="Pfam" id="PF08645">
    <property type="entry name" value="PNK3P"/>
    <property type="match status" value="1"/>
</dbReference>
<evidence type="ECO:0000313" key="1">
    <source>
        <dbReference type="EMBL" id="CCA70959.1"/>
    </source>
</evidence>
<dbReference type="CDD" id="cd01625">
    <property type="entry name" value="HAD_PNP"/>
    <property type="match status" value="1"/>
</dbReference>
<dbReference type="GO" id="GO:0046403">
    <property type="term" value="F:polynucleotide 3'-phosphatase activity"/>
    <property type="evidence" value="ECO:0007669"/>
    <property type="project" value="TreeGrafter"/>
</dbReference>
<dbReference type="NCBIfam" id="TIGR01664">
    <property type="entry name" value="DNA-3'-Pase"/>
    <property type="match status" value="1"/>
</dbReference>
<keyword evidence="2" id="KW-1185">Reference proteome</keyword>
<dbReference type="GO" id="GO:0046404">
    <property type="term" value="F:ATP-dependent polydeoxyribonucleotide 5'-hydroxyl-kinase activity"/>
    <property type="evidence" value="ECO:0007669"/>
    <property type="project" value="TreeGrafter"/>
</dbReference>
<gene>
    <name evidence="1" type="ORF">PIIN_04894</name>
</gene>
<dbReference type="InParanoid" id="G4TI16"/>
<proteinExistence type="predicted"/>
<dbReference type="InterPro" id="IPR023214">
    <property type="entry name" value="HAD_sf"/>
</dbReference>
<dbReference type="OrthoDB" id="19045at2759"/>
<keyword evidence="1" id="KW-0418">Kinase</keyword>
<dbReference type="GO" id="GO:0006281">
    <property type="term" value="P:DNA repair"/>
    <property type="evidence" value="ECO:0007669"/>
    <property type="project" value="TreeGrafter"/>
</dbReference>
<dbReference type="HOGENOM" id="CLU_014938_0_0_1"/>
<sequence>MASEEIIVEVQVTTTVSKASKRRAEEHTHAVVAKRQKKETLSTISVASTSKPAPKVFPIFEKQTQKSFRFLERLGSNSVLHGIHLNPPARSKVAAFDLDGTLIATKGRGPFPKGKNDWKWWNPVVPERLKALYDDGYAIIIISNQGGLSGIKSIRRESWQIKIDLMAKQISLVPFHIFAAIEDNKYRKPQSGMWSCLTSLFAKDGVVPDLNECFYVGDAAGRPNDHSDADRGLARAIGIRFFTPEEFFLSEHPLSARVEDASSSGTQRREVAADC</sequence>
<keyword evidence="1" id="KW-0808">Transferase</keyword>
<dbReference type="PANTHER" id="PTHR12083:SF9">
    <property type="entry name" value="BIFUNCTIONAL POLYNUCLEOTIDE PHOSPHATASE_KINASE"/>
    <property type="match status" value="1"/>
</dbReference>
<dbReference type="Proteomes" id="UP000007148">
    <property type="component" value="Unassembled WGS sequence"/>
</dbReference>